<protein>
    <submittedName>
        <fullName evidence="1">Uncharacterized protein</fullName>
    </submittedName>
</protein>
<gene>
    <name evidence="1" type="ORF">SAMN04488005_1485</name>
</gene>
<reference evidence="2" key="1">
    <citation type="submission" date="2016-10" db="EMBL/GenBank/DDBJ databases">
        <authorList>
            <person name="Varghese N."/>
            <person name="Submissions S."/>
        </authorList>
    </citation>
    <scope>NUCLEOTIDE SEQUENCE [LARGE SCALE GENOMIC DNA]</scope>
    <source>
        <strain evidence="2">DSM 26879</strain>
    </source>
</reference>
<dbReference type="Proteomes" id="UP000199478">
    <property type="component" value="Unassembled WGS sequence"/>
</dbReference>
<evidence type="ECO:0000313" key="1">
    <source>
        <dbReference type="EMBL" id="SFR40355.1"/>
    </source>
</evidence>
<keyword evidence="2" id="KW-1185">Reference proteome</keyword>
<sequence length="75" mass="8666">MLVRRLMALFPESELDSIDSSDPAQVERLIQKIEKKSNAAFECGNISDYKKISLSLYLLYGLRHDLHEQVTCTRH</sequence>
<dbReference type="EMBL" id="FOYP01000001">
    <property type="protein sequence ID" value="SFR40355.1"/>
    <property type="molecule type" value="Genomic_DNA"/>
</dbReference>
<name>A0A1I6GDS9_9RHOB</name>
<organism evidence="1 2">
    <name type="scientific">Yoonia tamlensis</name>
    <dbReference type="NCBI Taxonomy" id="390270"/>
    <lineage>
        <taxon>Bacteria</taxon>
        <taxon>Pseudomonadati</taxon>
        <taxon>Pseudomonadota</taxon>
        <taxon>Alphaproteobacteria</taxon>
        <taxon>Rhodobacterales</taxon>
        <taxon>Paracoccaceae</taxon>
        <taxon>Yoonia</taxon>
    </lineage>
</organism>
<dbReference type="AlphaFoldDB" id="A0A1I6GDS9"/>
<evidence type="ECO:0000313" key="2">
    <source>
        <dbReference type="Proteomes" id="UP000199478"/>
    </source>
</evidence>
<proteinExistence type="predicted"/>
<dbReference type="STRING" id="390270.SAMN04488005_1485"/>
<accession>A0A1I6GDS9</accession>